<dbReference type="EMBL" id="KB007885">
    <property type="protein sequence ID" value="ELR22332.1"/>
    <property type="molecule type" value="Genomic_DNA"/>
</dbReference>
<organism evidence="2 3">
    <name type="scientific">Acanthamoeba castellanii (strain ATCC 30010 / Neff)</name>
    <dbReference type="NCBI Taxonomy" id="1257118"/>
    <lineage>
        <taxon>Eukaryota</taxon>
        <taxon>Amoebozoa</taxon>
        <taxon>Discosea</taxon>
        <taxon>Longamoebia</taxon>
        <taxon>Centramoebida</taxon>
        <taxon>Acanthamoebidae</taxon>
        <taxon>Acanthamoeba</taxon>
    </lineage>
</organism>
<feature type="domain" description="COG complex component COG2 C-terminal" evidence="1">
    <location>
        <begin position="359"/>
        <end position="613"/>
    </location>
</feature>
<dbReference type="PANTHER" id="PTHR12961">
    <property type="entry name" value="CONSERVED OLIGOMERIC GOLGI COMPLEX COMPONENT 2"/>
    <property type="match status" value="1"/>
</dbReference>
<evidence type="ECO:0000313" key="2">
    <source>
        <dbReference type="EMBL" id="ELR22332.1"/>
    </source>
</evidence>
<dbReference type="VEuPathDB" id="AmoebaDB:ACA1_252880"/>
<keyword evidence="3" id="KW-1185">Reference proteome</keyword>
<reference evidence="2 3" key="1">
    <citation type="journal article" date="2013" name="Genome Biol.">
        <title>Genome of Acanthamoeba castellanii highlights extensive lateral gene transfer and early evolution of tyrosine kinase signaling.</title>
        <authorList>
            <person name="Clarke M."/>
            <person name="Lohan A.J."/>
            <person name="Liu B."/>
            <person name="Lagkouvardos I."/>
            <person name="Roy S."/>
            <person name="Zafar N."/>
            <person name="Bertelli C."/>
            <person name="Schilde C."/>
            <person name="Kianianmomeni A."/>
            <person name="Burglin T.R."/>
            <person name="Frech C."/>
            <person name="Turcotte B."/>
            <person name="Kopec K.O."/>
            <person name="Synnott J.M."/>
            <person name="Choo C."/>
            <person name="Paponov I."/>
            <person name="Finkler A."/>
            <person name="Soon Heng Tan C."/>
            <person name="Hutchins A.P."/>
            <person name="Weinmeier T."/>
            <person name="Rattei T."/>
            <person name="Chu J.S."/>
            <person name="Gimenez G."/>
            <person name="Irimia M."/>
            <person name="Rigden D.J."/>
            <person name="Fitzpatrick D.A."/>
            <person name="Lorenzo-Morales J."/>
            <person name="Bateman A."/>
            <person name="Chiu C.H."/>
            <person name="Tang P."/>
            <person name="Hegemann P."/>
            <person name="Fromm H."/>
            <person name="Raoult D."/>
            <person name="Greub G."/>
            <person name="Miranda-Saavedra D."/>
            <person name="Chen N."/>
            <person name="Nash P."/>
            <person name="Ginger M.L."/>
            <person name="Horn M."/>
            <person name="Schaap P."/>
            <person name="Caler L."/>
            <person name="Loftus B."/>
        </authorList>
    </citation>
    <scope>NUCLEOTIDE SEQUENCE [LARGE SCALE GENOMIC DNA]</scope>
    <source>
        <strain evidence="2 3">Neff</strain>
    </source>
</reference>
<dbReference type="STRING" id="1257118.L8HAQ3"/>
<dbReference type="PANTHER" id="PTHR12961:SF0">
    <property type="entry name" value="CONSERVED OLIGOMERIC GOLGI COMPLEX SUBUNIT 2"/>
    <property type="match status" value="1"/>
</dbReference>
<dbReference type="Pfam" id="PF12022">
    <property type="entry name" value="COG2_C"/>
    <property type="match status" value="2"/>
</dbReference>
<dbReference type="RefSeq" id="XP_004367588.1">
    <property type="nucleotide sequence ID" value="XM_004367531.1"/>
</dbReference>
<feature type="domain" description="COG complex component COG2 C-terminal" evidence="1">
    <location>
        <begin position="1"/>
        <end position="129"/>
    </location>
</feature>
<dbReference type="KEGG" id="acan:ACA1_252880"/>
<dbReference type="Proteomes" id="UP000011083">
    <property type="component" value="Unassembled WGS sequence"/>
</dbReference>
<dbReference type="InterPro" id="IPR009316">
    <property type="entry name" value="COG2"/>
</dbReference>
<dbReference type="GO" id="GO:0015031">
    <property type="term" value="P:protein transport"/>
    <property type="evidence" value="ECO:0007669"/>
    <property type="project" value="InterPro"/>
</dbReference>
<dbReference type="GO" id="GO:0017119">
    <property type="term" value="C:Golgi transport complex"/>
    <property type="evidence" value="ECO:0007669"/>
    <property type="project" value="TreeGrafter"/>
</dbReference>
<name>L8HAQ3_ACACF</name>
<evidence type="ECO:0000313" key="3">
    <source>
        <dbReference type="Proteomes" id="UP000011083"/>
    </source>
</evidence>
<sequence length="654" mass="73232">MHRFYKLSLQLLARYGVWVQQVRKNAAEVKQLAMAGQEPGAAEGATSALGAPGARVAPAAATTPAAEVKSLLQPEELLYLYYDVEKLIAALPQQYFPHVRSINAHLPADVLEILQEGYDDSLAELAKDLPRDHDRCHRPYHRPLASMKQRLGGVRGVLDQHVAQLDAKLKEKQDVESRKEVLELFVNVHESISKIERMLHISADGGRTEGPAVNVLMRADEETSKLIQRVANEFNQLKFYVSKGSDYPFVQKMDKRISFIENSLQRGMEHLYKEGLNTKNADIVANCLRTYAAIDRGSAEGLQAVYNDVYNWVGTECQQLLDITHTSVHGFDFLSNAIWAEVTELIEKNIPRIFLPGIPDNFFTLLARYGVWVQQVRKNAAEVKQLAMAGQEPGAAEGATSALGAPGARVAPAAATTPAAEVKSLLQPEELLYLYYDVEKLIAALPQQHFPHVRAINAHLPADVLEILQEGYDDSLAELAKDLPEITTVVTDLIIDRCATSLLPLRGISRTYRLTNKPVPTRHSYYVPNVLKPLQTFLDEKRAHISPAARRLWAETVLTAISQKYHEMSTELLETVDKAESYLKKYSPSKATQTEPGEMTDKDKIVRQLLLDVQEFGRQFSHFSDVVSNVHGFGPYSRLLQYITSTDRFKDLKE</sequence>
<dbReference type="AlphaFoldDB" id="L8HAQ3"/>
<dbReference type="GeneID" id="14923265"/>
<accession>L8HAQ3</accession>
<dbReference type="InterPro" id="IPR024603">
    <property type="entry name" value="COG_complex_COG2_C"/>
</dbReference>
<proteinExistence type="predicted"/>
<dbReference type="GO" id="GO:0007030">
    <property type="term" value="P:Golgi organization"/>
    <property type="evidence" value="ECO:0007669"/>
    <property type="project" value="InterPro"/>
</dbReference>
<evidence type="ECO:0000259" key="1">
    <source>
        <dbReference type="Pfam" id="PF12022"/>
    </source>
</evidence>
<dbReference type="OrthoDB" id="19071at2759"/>
<dbReference type="GO" id="GO:0016020">
    <property type="term" value="C:membrane"/>
    <property type="evidence" value="ECO:0007669"/>
    <property type="project" value="InterPro"/>
</dbReference>
<dbReference type="GO" id="GO:0006891">
    <property type="term" value="P:intra-Golgi vesicle-mediated transport"/>
    <property type="evidence" value="ECO:0007669"/>
    <property type="project" value="TreeGrafter"/>
</dbReference>
<protein>
    <recommendedName>
        <fullName evidence="1">COG complex component COG2 C-terminal domain-containing protein</fullName>
    </recommendedName>
</protein>
<gene>
    <name evidence="2" type="ORF">ACA1_252880</name>
</gene>